<gene>
    <name evidence="1" type="ORF">GCM10008919_17700</name>
</gene>
<dbReference type="RefSeq" id="WP_304987263.1">
    <property type="nucleotide sequence ID" value="NZ_BAAACR010000012.1"/>
</dbReference>
<dbReference type="EMBL" id="BAAACR010000012">
    <property type="protein sequence ID" value="GAA0214863.1"/>
    <property type="molecule type" value="Genomic_DNA"/>
</dbReference>
<comment type="caution">
    <text evidence="1">The sequence shown here is derived from an EMBL/GenBank/DDBJ whole genome shotgun (WGS) entry which is preliminary data.</text>
</comment>
<dbReference type="Proteomes" id="UP001500399">
    <property type="component" value="Unassembled WGS sequence"/>
</dbReference>
<keyword evidence="2" id="KW-1185">Reference proteome</keyword>
<sequence>MRQTKRTYKDSLFRDIFNNEKRLSEVYTSLAGEPTEPSEIRITTMDETFFSSEKNDVSFLVRDRHIVLLEHQSTVNENMPLRLLWYIAELYRQYVDPKAPYRAKRIPLPAPKFYVLYNGKAAMPQEWRLRLSDAFGGAADVLELVVDVFNINAGAGHELLEHCAPLRAYSAFVAQVRALARAGKLLAEAVPEAIRYCIENNYLPDYFTEKLEKEVFDMVNFEWDEELARQVRAEEAWEDGMERGMQQGMQQALASSIDNLMKSMNFSVEKAMDVLQIPVAERAKYAALVRS</sequence>
<name>A0ABN0T824_9FIRM</name>
<evidence type="ECO:0000313" key="1">
    <source>
        <dbReference type="EMBL" id="GAA0214863.1"/>
    </source>
</evidence>
<evidence type="ECO:0000313" key="2">
    <source>
        <dbReference type="Proteomes" id="UP001500399"/>
    </source>
</evidence>
<organism evidence="1 2">
    <name type="scientific">Selenomonas dianae</name>
    <dbReference type="NCBI Taxonomy" id="135079"/>
    <lineage>
        <taxon>Bacteria</taxon>
        <taxon>Bacillati</taxon>
        <taxon>Bacillota</taxon>
        <taxon>Negativicutes</taxon>
        <taxon>Selenomonadales</taxon>
        <taxon>Selenomonadaceae</taxon>
        <taxon>Selenomonas</taxon>
    </lineage>
</organism>
<accession>A0ABN0T824</accession>
<reference evidence="1 2" key="1">
    <citation type="journal article" date="2019" name="Int. J. Syst. Evol. Microbiol.">
        <title>The Global Catalogue of Microorganisms (GCM) 10K type strain sequencing project: providing services to taxonomists for standard genome sequencing and annotation.</title>
        <authorList>
            <consortium name="The Broad Institute Genomics Platform"/>
            <consortium name="The Broad Institute Genome Sequencing Center for Infectious Disease"/>
            <person name="Wu L."/>
            <person name="Ma J."/>
        </authorList>
    </citation>
    <scope>NUCLEOTIDE SEQUENCE [LARGE SCALE GENOMIC DNA]</scope>
    <source>
        <strain evidence="1 2">JCM 8542</strain>
    </source>
</reference>
<protein>
    <submittedName>
        <fullName evidence="1">Rpn family recombination-promoting nuclease/putative transposase</fullName>
    </submittedName>
</protein>
<proteinExistence type="predicted"/>